<feature type="region of interest" description="Disordered" evidence="1">
    <location>
        <begin position="86"/>
        <end position="128"/>
    </location>
</feature>
<reference evidence="2 3" key="1">
    <citation type="journal article" date="2021" name="BMC Genomics">
        <title>Datura genome reveals duplications of psychoactive alkaloid biosynthetic genes and high mutation rate following tissue culture.</title>
        <authorList>
            <person name="Rajewski A."/>
            <person name="Carter-House D."/>
            <person name="Stajich J."/>
            <person name="Litt A."/>
        </authorList>
    </citation>
    <scope>NUCLEOTIDE SEQUENCE [LARGE SCALE GENOMIC DNA]</scope>
    <source>
        <strain evidence="2">AR-01</strain>
    </source>
</reference>
<accession>A0ABS8SPU9</accession>
<protein>
    <submittedName>
        <fullName evidence="2">Uncharacterized protein</fullName>
    </submittedName>
</protein>
<evidence type="ECO:0000313" key="2">
    <source>
        <dbReference type="EMBL" id="MCD7460927.1"/>
    </source>
</evidence>
<comment type="caution">
    <text evidence="2">The sequence shown here is derived from an EMBL/GenBank/DDBJ whole genome shotgun (WGS) entry which is preliminary data.</text>
</comment>
<proteinExistence type="predicted"/>
<sequence>MPLMPWATTRSTMVGTKGCDLARLACTVGRANSSYWIPSAHQSTDSTHPLLDYSTGCVGLGGGKPLPLPAPSSPSKDSFGLQRATLTNKRAGKLEFDERQGCNFKEARPDPSTGQKTGPTVIPHASSS</sequence>
<feature type="compositionally biased region" description="Basic and acidic residues" evidence="1">
    <location>
        <begin position="92"/>
        <end position="109"/>
    </location>
</feature>
<name>A0ABS8SPU9_DATST</name>
<dbReference type="Proteomes" id="UP000823775">
    <property type="component" value="Unassembled WGS sequence"/>
</dbReference>
<evidence type="ECO:0000256" key="1">
    <source>
        <dbReference type="SAM" id="MobiDB-lite"/>
    </source>
</evidence>
<evidence type="ECO:0000313" key="3">
    <source>
        <dbReference type="Proteomes" id="UP000823775"/>
    </source>
</evidence>
<dbReference type="EMBL" id="JACEIK010000687">
    <property type="protein sequence ID" value="MCD7460927.1"/>
    <property type="molecule type" value="Genomic_DNA"/>
</dbReference>
<gene>
    <name evidence="2" type="ORF">HAX54_044779</name>
</gene>
<organism evidence="2 3">
    <name type="scientific">Datura stramonium</name>
    <name type="common">Jimsonweed</name>
    <name type="synonym">Common thornapple</name>
    <dbReference type="NCBI Taxonomy" id="4076"/>
    <lineage>
        <taxon>Eukaryota</taxon>
        <taxon>Viridiplantae</taxon>
        <taxon>Streptophyta</taxon>
        <taxon>Embryophyta</taxon>
        <taxon>Tracheophyta</taxon>
        <taxon>Spermatophyta</taxon>
        <taxon>Magnoliopsida</taxon>
        <taxon>eudicotyledons</taxon>
        <taxon>Gunneridae</taxon>
        <taxon>Pentapetalae</taxon>
        <taxon>asterids</taxon>
        <taxon>lamiids</taxon>
        <taxon>Solanales</taxon>
        <taxon>Solanaceae</taxon>
        <taxon>Solanoideae</taxon>
        <taxon>Datureae</taxon>
        <taxon>Datura</taxon>
    </lineage>
</organism>
<keyword evidence="3" id="KW-1185">Reference proteome</keyword>